<keyword evidence="4" id="KW-0904">Protein phosphatase</keyword>
<dbReference type="PANTHER" id="PTHR11668">
    <property type="entry name" value="SERINE/THREONINE PROTEIN PHOSPHATASE"/>
    <property type="match status" value="1"/>
</dbReference>
<evidence type="ECO:0000256" key="2">
    <source>
        <dbReference type="ARBA" id="ARBA00022723"/>
    </source>
</evidence>
<evidence type="ECO:0000313" key="11">
    <source>
        <dbReference type="EMBL" id="CAJ0580043.1"/>
    </source>
</evidence>
<evidence type="ECO:0000256" key="4">
    <source>
        <dbReference type="ARBA" id="ARBA00022912"/>
    </source>
</evidence>
<comment type="caution">
    <text evidence="11">The sequence shown here is derived from an EMBL/GenBank/DDBJ whole genome shotgun (WGS) entry which is preliminary data.</text>
</comment>
<dbReference type="GO" id="GO:0005634">
    <property type="term" value="C:nucleus"/>
    <property type="evidence" value="ECO:0007669"/>
    <property type="project" value="TreeGrafter"/>
</dbReference>
<feature type="non-terminal residue" evidence="11">
    <location>
        <position position="1"/>
    </location>
</feature>
<dbReference type="PANTHER" id="PTHR11668:SF300">
    <property type="entry name" value="SERINE_THREONINE-PROTEIN PHOSPHATASE"/>
    <property type="match status" value="1"/>
</dbReference>
<comment type="cofactor">
    <cofactor evidence="1">
        <name>Mn(2+)</name>
        <dbReference type="ChEBI" id="CHEBI:29035"/>
    </cofactor>
</comment>
<dbReference type="Proteomes" id="UP001177023">
    <property type="component" value="Unassembled WGS sequence"/>
</dbReference>
<dbReference type="GO" id="GO:0005737">
    <property type="term" value="C:cytoplasm"/>
    <property type="evidence" value="ECO:0007669"/>
    <property type="project" value="TreeGrafter"/>
</dbReference>
<dbReference type="EMBL" id="CATQJA010002659">
    <property type="protein sequence ID" value="CAJ0580043.1"/>
    <property type="molecule type" value="Genomic_DNA"/>
</dbReference>
<feature type="compositionally biased region" description="Basic and acidic residues" evidence="9">
    <location>
        <begin position="316"/>
        <end position="331"/>
    </location>
</feature>
<dbReference type="Gene3D" id="3.60.21.10">
    <property type="match status" value="1"/>
</dbReference>
<keyword evidence="2" id="KW-0479">Metal-binding</keyword>
<evidence type="ECO:0000256" key="6">
    <source>
        <dbReference type="ARBA" id="ARBA00047761"/>
    </source>
</evidence>
<protein>
    <recommendedName>
        <fullName evidence="8">Serine/threonine-protein phosphatase</fullName>
        <ecNumber evidence="8">3.1.3.16</ecNumber>
    </recommendedName>
</protein>
<evidence type="ECO:0000256" key="9">
    <source>
        <dbReference type="SAM" id="MobiDB-lite"/>
    </source>
</evidence>
<dbReference type="GO" id="GO:0046872">
    <property type="term" value="F:metal ion binding"/>
    <property type="evidence" value="ECO:0007669"/>
    <property type="project" value="UniProtKB-KW"/>
</dbReference>
<dbReference type="CDD" id="cd00144">
    <property type="entry name" value="MPP_PPP_family"/>
    <property type="match status" value="1"/>
</dbReference>
<dbReference type="EC" id="3.1.3.16" evidence="8"/>
<reference evidence="11" key="1">
    <citation type="submission" date="2023-06" db="EMBL/GenBank/DDBJ databases">
        <authorList>
            <person name="Delattre M."/>
        </authorList>
    </citation>
    <scope>NUCLEOTIDE SEQUENCE</scope>
    <source>
        <strain evidence="11">AF72</strain>
    </source>
</reference>
<proteinExistence type="inferred from homology"/>
<keyword evidence="12" id="KW-1185">Reference proteome</keyword>
<comment type="similarity">
    <text evidence="8">Belongs to the PPP phosphatase family.</text>
</comment>
<comment type="catalytic activity">
    <reaction evidence="6">
        <text>O-phospho-L-seryl-[protein] + H2O = L-seryl-[protein] + phosphate</text>
        <dbReference type="Rhea" id="RHEA:20629"/>
        <dbReference type="Rhea" id="RHEA-COMP:9863"/>
        <dbReference type="Rhea" id="RHEA-COMP:11604"/>
        <dbReference type="ChEBI" id="CHEBI:15377"/>
        <dbReference type="ChEBI" id="CHEBI:29999"/>
        <dbReference type="ChEBI" id="CHEBI:43474"/>
        <dbReference type="ChEBI" id="CHEBI:83421"/>
        <dbReference type="EC" id="3.1.3.16"/>
    </reaction>
</comment>
<name>A0AA36D5A0_9BILA</name>
<dbReference type="AlphaFoldDB" id="A0AA36D5A0"/>
<sequence>MVKLKLQGAAAQIVPELVEPVAPPAEARPQFVAVPIEEPAGHLTQMEPALDDPSNIDRPTYASVVKSWLQADDSQGPAQIVPALELAEPVTSPAGTRPEFVAVPIELPVAFGPHDATQMEPPLVHASNIERPSYAAVVKSWPQADDSQGPAQIVPALELAEPVASPADTRPEFVSVPIEEPAGFRPHDEIQMEPALDNASNIDRPSYAAVVKLRLQGPEAQIVPELAEHVAPPADERPQFVAVPIEEPAGFGPHDEPQMEPSLDDPSGTDTSSYAPEEAQIVAPRAEPVARPAQPRPQVIEVVEEVVEEEPIGLRAIEDTRMEPMPERAAEPDPEPGHPPNEGVSDEESGSSGWQPDPAKIAWHASEMRRLYPCLCKDITDAELRERLTAISIAVHEGRKAQRAEAGKDPGPTKNTWGNWLRCCCPRWCKRKQQKSAPPAVHQKQIKAAAASKSRIPPLHDQPVNCDATEIARYCTLSFMYLRHKLLDPCTLARDAKLQVLSETHKNAVAWGYYAYGMMARKQPNIVQMDGATVIIADLHGSLPQAIVDLMKYYHDCIKHPGLKLLVLGDVVDRGAASHETMLLFMSLAVLDPKIVIIRGNHESADINAKYGFRHESYARFGNDLGHQIYTHANWAFRQMPLAAVVQGRIFAMHGFIDPDSKTLEEYNKIDRFSRERPRAMTSLMWNDPHTGIIGCKHNERRGGAYQVGPNVVYHFMEGNQFDLILRGHQAPMAGHEWYMGISVCTCFGKPDYDQTGNFGCYVLVDEESCVHFTLFAGDLSQPMPSEECVKKMYRTAQHFTVHGDQTMNEQLIQFLKTPKTWIKTISDAIGSRKKIHEVLKKYGDRPVPPLPAELCPDDVDHRC</sequence>
<feature type="domain" description="Serine/threonine specific protein phosphatases" evidence="10">
    <location>
        <begin position="598"/>
        <end position="603"/>
    </location>
</feature>
<dbReference type="InterPro" id="IPR050341">
    <property type="entry name" value="PP1_catalytic_subunit"/>
</dbReference>
<accession>A0AA36D5A0</accession>
<dbReference type="InterPro" id="IPR004843">
    <property type="entry name" value="Calcineurin-like_PHP"/>
</dbReference>
<gene>
    <name evidence="11" type="ORF">MSPICULIGERA_LOCUS18246</name>
</gene>
<feature type="region of interest" description="Disordered" evidence="9">
    <location>
        <begin position="247"/>
        <end position="273"/>
    </location>
</feature>
<keyword evidence="5" id="KW-0464">Manganese</keyword>
<dbReference type="InterPro" id="IPR006186">
    <property type="entry name" value="Ser/Thr-sp_prot-phosphatase"/>
</dbReference>
<dbReference type="InterPro" id="IPR029052">
    <property type="entry name" value="Metallo-depent_PP-like"/>
</dbReference>
<organism evidence="11 12">
    <name type="scientific">Mesorhabditis spiculigera</name>
    <dbReference type="NCBI Taxonomy" id="96644"/>
    <lineage>
        <taxon>Eukaryota</taxon>
        <taxon>Metazoa</taxon>
        <taxon>Ecdysozoa</taxon>
        <taxon>Nematoda</taxon>
        <taxon>Chromadorea</taxon>
        <taxon>Rhabditida</taxon>
        <taxon>Rhabditina</taxon>
        <taxon>Rhabditomorpha</taxon>
        <taxon>Rhabditoidea</taxon>
        <taxon>Rhabditidae</taxon>
        <taxon>Mesorhabditinae</taxon>
        <taxon>Mesorhabditis</taxon>
    </lineage>
</organism>
<dbReference type="PRINTS" id="PR00114">
    <property type="entry name" value="STPHPHTASE"/>
</dbReference>
<evidence type="ECO:0000256" key="3">
    <source>
        <dbReference type="ARBA" id="ARBA00022801"/>
    </source>
</evidence>
<evidence type="ECO:0000256" key="7">
    <source>
        <dbReference type="ARBA" id="ARBA00048336"/>
    </source>
</evidence>
<dbReference type="Pfam" id="PF00149">
    <property type="entry name" value="Metallophos"/>
    <property type="match status" value="1"/>
</dbReference>
<evidence type="ECO:0000256" key="1">
    <source>
        <dbReference type="ARBA" id="ARBA00001936"/>
    </source>
</evidence>
<keyword evidence="3 8" id="KW-0378">Hydrolase</keyword>
<comment type="catalytic activity">
    <reaction evidence="7 8">
        <text>O-phospho-L-threonyl-[protein] + H2O = L-threonyl-[protein] + phosphate</text>
        <dbReference type="Rhea" id="RHEA:47004"/>
        <dbReference type="Rhea" id="RHEA-COMP:11060"/>
        <dbReference type="Rhea" id="RHEA-COMP:11605"/>
        <dbReference type="ChEBI" id="CHEBI:15377"/>
        <dbReference type="ChEBI" id="CHEBI:30013"/>
        <dbReference type="ChEBI" id="CHEBI:43474"/>
        <dbReference type="ChEBI" id="CHEBI:61977"/>
        <dbReference type="EC" id="3.1.3.16"/>
    </reaction>
</comment>
<dbReference type="PROSITE" id="PS00125">
    <property type="entry name" value="SER_THR_PHOSPHATASE"/>
    <property type="match status" value="1"/>
</dbReference>
<evidence type="ECO:0000256" key="8">
    <source>
        <dbReference type="RuleBase" id="RU004273"/>
    </source>
</evidence>
<dbReference type="SUPFAM" id="SSF56300">
    <property type="entry name" value="Metallo-dependent phosphatases"/>
    <property type="match status" value="1"/>
</dbReference>
<feature type="region of interest" description="Disordered" evidence="9">
    <location>
        <begin position="315"/>
        <end position="358"/>
    </location>
</feature>
<evidence type="ECO:0000256" key="5">
    <source>
        <dbReference type="ARBA" id="ARBA00023211"/>
    </source>
</evidence>
<evidence type="ECO:0000313" key="12">
    <source>
        <dbReference type="Proteomes" id="UP001177023"/>
    </source>
</evidence>
<dbReference type="GO" id="GO:0004722">
    <property type="term" value="F:protein serine/threonine phosphatase activity"/>
    <property type="evidence" value="ECO:0007669"/>
    <property type="project" value="UniProtKB-EC"/>
</dbReference>
<dbReference type="SMART" id="SM00156">
    <property type="entry name" value="PP2Ac"/>
    <property type="match status" value="1"/>
</dbReference>
<evidence type="ECO:0000259" key="10">
    <source>
        <dbReference type="PROSITE" id="PS00125"/>
    </source>
</evidence>